<protein>
    <recommendedName>
        <fullName evidence="3">Metallo-beta-lactamase domain-containing protein</fullName>
    </recommendedName>
</protein>
<evidence type="ECO:0000313" key="2">
    <source>
        <dbReference type="Proteomes" id="UP000295696"/>
    </source>
</evidence>
<dbReference type="Gene3D" id="3.60.15.10">
    <property type="entry name" value="Ribonuclease Z/Hydroxyacylglutathione hydrolase-like"/>
    <property type="match status" value="1"/>
</dbReference>
<dbReference type="RefSeq" id="WP_132241241.1">
    <property type="nucleotide sequence ID" value="NZ_SLZU01000001.1"/>
</dbReference>
<dbReference type="EMBL" id="SLZU01000001">
    <property type="protein sequence ID" value="TCS67198.1"/>
    <property type="molecule type" value="Genomic_DNA"/>
</dbReference>
<dbReference type="Proteomes" id="UP000295696">
    <property type="component" value="Unassembled WGS sequence"/>
</dbReference>
<proteinExistence type="predicted"/>
<dbReference type="InterPro" id="IPR036866">
    <property type="entry name" value="RibonucZ/Hydroxyglut_hydro"/>
</dbReference>
<gene>
    <name evidence="1" type="ORF">EDD52_101293</name>
</gene>
<dbReference type="OrthoDB" id="9815072at2"/>
<reference evidence="1 2" key="1">
    <citation type="submission" date="2019-03" db="EMBL/GenBank/DDBJ databases">
        <title>Genomic Encyclopedia of Type Strains, Phase IV (KMG-IV): sequencing the most valuable type-strain genomes for metagenomic binning, comparative biology and taxonomic classification.</title>
        <authorList>
            <person name="Goeker M."/>
        </authorList>
    </citation>
    <scope>NUCLEOTIDE SEQUENCE [LARGE SCALE GENOMIC DNA]</scope>
    <source>
        <strain evidence="1 2">DSM 104836</strain>
    </source>
</reference>
<comment type="caution">
    <text evidence="1">The sequence shown here is derived from an EMBL/GenBank/DDBJ whole genome shotgun (WGS) entry which is preliminary data.</text>
</comment>
<dbReference type="AlphaFoldDB" id="A0A4R3JLG2"/>
<dbReference type="SUPFAM" id="SSF56281">
    <property type="entry name" value="Metallo-hydrolase/oxidoreductase"/>
    <property type="match status" value="1"/>
</dbReference>
<sequence>MNVVSRDSVPLSDHEICLVKGLIKHRKQLGINQQRLIAYFSFPQRTVHHNVISAIAREEVCASVADYPPSDLPNCRFFLDAWTGDWQEHNRAAEVAGAPNSSLDEFEFGYRFHPVGQGLFCSGHFNRAGQDPFRWVYDCGTEAGSRRSTRARHVRAEMRALQNDQATSHLDLVTLSHFDEDHLSGMLDLLKKFSVGTLLLPYLTPWERLIVAISEQTAVESDLFTFLTAPTEFLLARADMRIERILLVPPSAGREAAAPPISPDEPTRETEPEALPKLLIKDHKPEGENDIDGLGADDGLADPRVRFLHPGGYILVSQAWEFVPYNDCRLEALATNSFKNKARPLAHKLTHAENEEHRQTALKKLTKLYDATFKSRTAKNITPRRRNEISLFLYAGPIGRVELVNVKVTIPRHEMVSHIGQVPDGWLGTDRFGQILTGDGFLHTKKKVADFMVFYSVGDRISRGAIFQVMHHGSDANWRDDIASLFKPVASLYCSDPLGKWGHPGAKVRNDFADYHPVQVDGVHGWQVNGTCRFL</sequence>
<organism evidence="1 2">
    <name type="scientific">Primorskyibacter sedentarius</name>
    <dbReference type="NCBI Taxonomy" id="745311"/>
    <lineage>
        <taxon>Bacteria</taxon>
        <taxon>Pseudomonadati</taxon>
        <taxon>Pseudomonadota</taxon>
        <taxon>Alphaproteobacteria</taxon>
        <taxon>Rhodobacterales</taxon>
        <taxon>Roseobacteraceae</taxon>
        <taxon>Primorskyibacter</taxon>
    </lineage>
</organism>
<accession>A0A4R3JLG2</accession>
<name>A0A4R3JLG2_9RHOB</name>
<evidence type="ECO:0008006" key="3">
    <source>
        <dbReference type="Google" id="ProtNLM"/>
    </source>
</evidence>
<keyword evidence="2" id="KW-1185">Reference proteome</keyword>
<evidence type="ECO:0000313" key="1">
    <source>
        <dbReference type="EMBL" id="TCS67198.1"/>
    </source>
</evidence>